<feature type="transmembrane region" description="Helical" evidence="8">
    <location>
        <begin position="9"/>
        <end position="27"/>
    </location>
</feature>
<feature type="transmembrane region" description="Helical" evidence="8">
    <location>
        <begin position="137"/>
        <end position="156"/>
    </location>
</feature>
<evidence type="ECO:0000256" key="8">
    <source>
        <dbReference type="SAM" id="Phobius"/>
    </source>
</evidence>
<reference evidence="11 12" key="1">
    <citation type="submission" date="2018-08" db="EMBL/GenBank/DDBJ databases">
        <title>Draft genome sequence of Psychrilyobacter sp. strain SD5 isolated from Black Sea water.</title>
        <authorList>
            <person name="Yadav S."/>
            <person name="Villanueva L."/>
            <person name="Damste J.S.S."/>
        </authorList>
    </citation>
    <scope>NUCLEOTIDE SEQUENCE [LARGE SCALE GENOMIC DNA]</scope>
    <source>
        <strain evidence="11 12">SD5</strain>
    </source>
</reference>
<dbReference type="Pfam" id="PF00512">
    <property type="entry name" value="HisKA"/>
    <property type="match status" value="1"/>
</dbReference>
<keyword evidence="5" id="KW-0808">Transferase</keyword>
<dbReference type="RefSeq" id="WP_114640937.1">
    <property type="nucleotide sequence ID" value="NZ_JAACIO010000001.1"/>
</dbReference>
<feature type="domain" description="Histidine kinase" evidence="9">
    <location>
        <begin position="239"/>
        <end position="455"/>
    </location>
</feature>
<dbReference type="SUPFAM" id="SSF55874">
    <property type="entry name" value="ATPase domain of HSP90 chaperone/DNA topoisomerase II/histidine kinase"/>
    <property type="match status" value="1"/>
</dbReference>
<protein>
    <recommendedName>
        <fullName evidence="3">histidine kinase</fullName>
        <ecNumber evidence="3">2.7.13.3</ecNumber>
    </recommendedName>
</protein>
<dbReference type="SUPFAM" id="SSF158472">
    <property type="entry name" value="HAMP domain-like"/>
    <property type="match status" value="1"/>
</dbReference>
<evidence type="ECO:0000256" key="1">
    <source>
        <dbReference type="ARBA" id="ARBA00000085"/>
    </source>
</evidence>
<organism evidence="11 12">
    <name type="scientific">Psychrilyobacter piezotolerans</name>
    <dbReference type="NCBI Taxonomy" id="2293438"/>
    <lineage>
        <taxon>Bacteria</taxon>
        <taxon>Fusobacteriati</taxon>
        <taxon>Fusobacteriota</taxon>
        <taxon>Fusobacteriia</taxon>
        <taxon>Fusobacteriales</taxon>
        <taxon>Fusobacteriaceae</taxon>
        <taxon>Psychrilyobacter</taxon>
    </lineage>
</organism>
<dbReference type="Gene3D" id="3.30.565.10">
    <property type="entry name" value="Histidine kinase-like ATPase, C-terminal domain"/>
    <property type="match status" value="1"/>
</dbReference>
<dbReference type="Proteomes" id="UP000263486">
    <property type="component" value="Unassembled WGS sequence"/>
</dbReference>
<keyword evidence="8" id="KW-1133">Transmembrane helix</keyword>
<dbReference type="Gene3D" id="6.10.340.10">
    <property type="match status" value="1"/>
</dbReference>
<keyword evidence="8" id="KW-0472">Membrane</keyword>
<evidence type="ECO:0000256" key="7">
    <source>
        <dbReference type="ARBA" id="ARBA00023012"/>
    </source>
</evidence>
<dbReference type="InterPro" id="IPR036890">
    <property type="entry name" value="HATPase_C_sf"/>
</dbReference>
<keyword evidence="7" id="KW-0902">Two-component regulatory system</keyword>
<keyword evidence="12" id="KW-1185">Reference proteome</keyword>
<dbReference type="Pfam" id="PF02518">
    <property type="entry name" value="HATPase_c"/>
    <property type="match status" value="1"/>
</dbReference>
<evidence type="ECO:0000256" key="2">
    <source>
        <dbReference type="ARBA" id="ARBA00004370"/>
    </source>
</evidence>
<dbReference type="InterPro" id="IPR003660">
    <property type="entry name" value="HAMP_dom"/>
</dbReference>
<keyword evidence="6 11" id="KW-0418">Kinase</keyword>
<dbReference type="CDD" id="cd00082">
    <property type="entry name" value="HisKA"/>
    <property type="match status" value="1"/>
</dbReference>
<dbReference type="InterPro" id="IPR050351">
    <property type="entry name" value="BphY/WalK/GraS-like"/>
</dbReference>
<dbReference type="PROSITE" id="PS50885">
    <property type="entry name" value="HAMP"/>
    <property type="match status" value="1"/>
</dbReference>
<comment type="subcellular location">
    <subcellularLocation>
        <location evidence="2">Membrane</location>
    </subcellularLocation>
</comment>
<dbReference type="PROSITE" id="PS50109">
    <property type="entry name" value="HIS_KIN"/>
    <property type="match status" value="1"/>
</dbReference>
<keyword evidence="4" id="KW-0597">Phosphoprotein</keyword>
<dbReference type="InterPro" id="IPR003594">
    <property type="entry name" value="HATPase_dom"/>
</dbReference>
<dbReference type="PANTHER" id="PTHR45453">
    <property type="entry name" value="PHOSPHATE REGULON SENSOR PROTEIN PHOR"/>
    <property type="match status" value="1"/>
</dbReference>
<dbReference type="SMART" id="SM00387">
    <property type="entry name" value="HATPase_c"/>
    <property type="match status" value="1"/>
</dbReference>
<feature type="domain" description="HAMP" evidence="10">
    <location>
        <begin position="158"/>
        <end position="210"/>
    </location>
</feature>
<proteinExistence type="predicted"/>
<dbReference type="InterPro" id="IPR003661">
    <property type="entry name" value="HisK_dim/P_dom"/>
</dbReference>
<evidence type="ECO:0000259" key="9">
    <source>
        <dbReference type="PROSITE" id="PS50109"/>
    </source>
</evidence>
<comment type="catalytic activity">
    <reaction evidence="1">
        <text>ATP + protein L-histidine = ADP + protein N-phospho-L-histidine.</text>
        <dbReference type="EC" id="2.7.13.3"/>
    </reaction>
</comment>
<dbReference type="SUPFAM" id="SSF47384">
    <property type="entry name" value="Homodimeric domain of signal transducing histidine kinase"/>
    <property type="match status" value="1"/>
</dbReference>
<comment type="caution">
    <text evidence="11">The sequence shown here is derived from an EMBL/GenBank/DDBJ whole genome shotgun (WGS) entry which is preliminary data.</text>
</comment>
<evidence type="ECO:0000259" key="10">
    <source>
        <dbReference type="PROSITE" id="PS50885"/>
    </source>
</evidence>
<dbReference type="InterPro" id="IPR005467">
    <property type="entry name" value="His_kinase_dom"/>
</dbReference>
<dbReference type="PANTHER" id="PTHR45453:SF1">
    <property type="entry name" value="PHOSPHATE REGULON SENSOR PROTEIN PHOR"/>
    <property type="match status" value="1"/>
</dbReference>
<evidence type="ECO:0000313" key="11">
    <source>
        <dbReference type="EMBL" id="REI43218.1"/>
    </source>
</evidence>
<dbReference type="InterPro" id="IPR036097">
    <property type="entry name" value="HisK_dim/P_sf"/>
</dbReference>
<evidence type="ECO:0000313" key="12">
    <source>
        <dbReference type="Proteomes" id="UP000263486"/>
    </source>
</evidence>
<accession>A0ABX9KL07</accession>
<keyword evidence="8" id="KW-0812">Transmembrane</keyword>
<dbReference type="EMBL" id="QUAJ01000001">
    <property type="protein sequence ID" value="REI43218.1"/>
    <property type="molecule type" value="Genomic_DNA"/>
</dbReference>
<dbReference type="PRINTS" id="PR00344">
    <property type="entry name" value="BCTRLSENSOR"/>
</dbReference>
<gene>
    <name evidence="11" type="ORF">DYH56_00760</name>
</gene>
<dbReference type="GO" id="GO:0016301">
    <property type="term" value="F:kinase activity"/>
    <property type="evidence" value="ECO:0007669"/>
    <property type="project" value="UniProtKB-KW"/>
</dbReference>
<evidence type="ECO:0000256" key="3">
    <source>
        <dbReference type="ARBA" id="ARBA00012438"/>
    </source>
</evidence>
<dbReference type="SMART" id="SM00388">
    <property type="entry name" value="HisKA"/>
    <property type="match status" value="1"/>
</dbReference>
<evidence type="ECO:0000256" key="6">
    <source>
        <dbReference type="ARBA" id="ARBA00022777"/>
    </source>
</evidence>
<dbReference type="Gene3D" id="1.10.287.130">
    <property type="match status" value="1"/>
</dbReference>
<sequence>MKLKLTHKVFIFSLALVSLVIIGGIYINNNYLEDFYSNRRIAQIKEVRKLISEEVPTEEELDTYAQKYNITINMMGKINPRRIARYELDENNEGNMVIEHRGMQHLEYYKLLPTGQFITLRISMDSIRSTVGIVNEFYIYEGIAILIGSLFFVYIFSLHITRPIIALNSIIGRMVNMDFSYRANIKSGDELEELGDNINFLSSELEKNIGQLKLSNMKLKDEVEKRRRIDELRKEFIASVTHEIKTPVTVINTHAEMLLYDLIENKEEGKEYLRTIISEGNNISTLLSELIKLIKLEEKIVDIKLEKLDLFDLLREESSKYKIDLADKGVSLILNLEENLMVLGDEFKIRQVVNNLLSNGVSYVENNGELRVNLETEGDEARVEIINTGSSIPEDKLGNIWKAFYRVEKSRNRKYGGTGLGLTIVNGILERHGSKFGVENVSDGVKFWFTLEKVSKEV</sequence>
<evidence type="ECO:0000256" key="4">
    <source>
        <dbReference type="ARBA" id="ARBA00022553"/>
    </source>
</evidence>
<dbReference type="EC" id="2.7.13.3" evidence="3"/>
<evidence type="ECO:0000256" key="5">
    <source>
        <dbReference type="ARBA" id="ARBA00022679"/>
    </source>
</evidence>
<name>A0ABX9KL07_9FUSO</name>
<dbReference type="CDD" id="cd06225">
    <property type="entry name" value="HAMP"/>
    <property type="match status" value="1"/>
</dbReference>
<dbReference type="InterPro" id="IPR004358">
    <property type="entry name" value="Sig_transdc_His_kin-like_C"/>
</dbReference>